<comment type="catalytic activity">
    <reaction evidence="5 6">
        <text>biotin + L-lysyl-[protein] + ATP = N(6)-biotinyl-L-lysyl-[protein] + AMP + diphosphate + H(+)</text>
        <dbReference type="Rhea" id="RHEA:11756"/>
        <dbReference type="Rhea" id="RHEA-COMP:9752"/>
        <dbReference type="Rhea" id="RHEA-COMP:10505"/>
        <dbReference type="ChEBI" id="CHEBI:15378"/>
        <dbReference type="ChEBI" id="CHEBI:29969"/>
        <dbReference type="ChEBI" id="CHEBI:30616"/>
        <dbReference type="ChEBI" id="CHEBI:33019"/>
        <dbReference type="ChEBI" id="CHEBI:57586"/>
        <dbReference type="ChEBI" id="CHEBI:83144"/>
        <dbReference type="ChEBI" id="CHEBI:456215"/>
        <dbReference type="EC" id="6.3.4.15"/>
    </reaction>
</comment>
<dbReference type="NCBIfam" id="NF008848">
    <property type="entry name" value="PRK11886.1-3"/>
    <property type="match status" value="1"/>
</dbReference>
<dbReference type="HAMAP" id="MF_00978">
    <property type="entry name" value="Bifunct_BirA"/>
    <property type="match status" value="1"/>
</dbReference>
<dbReference type="PATRIC" id="fig|1384056.3.peg.2270"/>
<dbReference type="InterPro" id="IPR030855">
    <property type="entry name" value="Bifunct_BirA"/>
</dbReference>
<dbReference type="GO" id="GO:0005524">
    <property type="term" value="F:ATP binding"/>
    <property type="evidence" value="ECO:0007669"/>
    <property type="project" value="UniProtKB-UniRule"/>
</dbReference>
<dbReference type="InterPro" id="IPR045864">
    <property type="entry name" value="aa-tRNA-synth_II/BPL/LPL"/>
</dbReference>
<dbReference type="InterPro" id="IPR003142">
    <property type="entry name" value="BPL_C"/>
</dbReference>
<dbReference type="GO" id="GO:0003677">
    <property type="term" value="F:DNA binding"/>
    <property type="evidence" value="ECO:0007669"/>
    <property type="project" value="UniProtKB-UniRule"/>
</dbReference>
<dbReference type="InterPro" id="IPR011991">
    <property type="entry name" value="ArsR-like_HTH"/>
</dbReference>
<keyword evidence="9" id="KW-1185">Reference proteome</keyword>
<dbReference type="GO" id="GO:0006355">
    <property type="term" value="P:regulation of DNA-templated transcription"/>
    <property type="evidence" value="ECO:0007669"/>
    <property type="project" value="UniProtKB-UniRule"/>
</dbReference>
<organism evidence="8 9">
    <name type="scientific">Arenimonas metalli CF5-1</name>
    <dbReference type="NCBI Taxonomy" id="1384056"/>
    <lineage>
        <taxon>Bacteria</taxon>
        <taxon>Pseudomonadati</taxon>
        <taxon>Pseudomonadota</taxon>
        <taxon>Gammaproteobacteria</taxon>
        <taxon>Lysobacterales</taxon>
        <taxon>Lysobacteraceae</taxon>
        <taxon>Arenimonas</taxon>
    </lineage>
</organism>
<dbReference type="SUPFAM" id="SSF55681">
    <property type="entry name" value="Class II aaRS and biotin synthetases"/>
    <property type="match status" value="1"/>
</dbReference>
<dbReference type="Gene3D" id="2.30.30.100">
    <property type="match status" value="1"/>
</dbReference>
<dbReference type="NCBIfam" id="TIGR00121">
    <property type="entry name" value="birA_ligase"/>
    <property type="match status" value="1"/>
</dbReference>
<feature type="DNA-binding region" description="H-T-H motif" evidence="6">
    <location>
        <begin position="17"/>
        <end position="36"/>
    </location>
</feature>
<keyword evidence="2 6" id="KW-0547">Nucleotide-binding</keyword>
<dbReference type="PROSITE" id="PS00519">
    <property type="entry name" value="HTH_ASNC_1"/>
    <property type="match status" value="1"/>
</dbReference>
<dbReference type="RefSeq" id="WP_034214395.1">
    <property type="nucleotide sequence ID" value="NZ_AVCK01000055.1"/>
</dbReference>
<dbReference type="PANTHER" id="PTHR12835">
    <property type="entry name" value="BIOTIN PROTEIN LIGASE"/>
    <property type="match status" value="1"/>
</dbReference>
<dbReference type="InterPro" id="IPR004143">
    <property type="entry name" value="BPL_LPL_catalytic"/>
</dbReference>
<dbReference type="EMBL" id="AVCK01000055">
    <property type="protein sequence ID" value="KFN41889.1"/>
    <property type="molecule type" value="Genomic_DNA"/>
</dbReference>
<evidence type="ECO:0000256" key="2">
    <source>
        <dbReference type="ARBA" id="ARBA00022741"/>
    </source>
</evidence>
<dbReference type="Proteomes" id="UP000029393">
    <property type="component" value="Unassembled WGS sequence"/>
</dbReference>
<dbReference type="SUPFAM" id="SSF50037">
    <property type="entry name" value="C-terminal domain of transcriptional repressors"/>
    <property type="match status" value="1"/>
</dbReference>
<dbReference type="Gene3D" id="3.30.930.10">
    <property type="entry name" value="Bira Bifunctional Protein, Domain 2"/>
    <property type="match status" value="1"/>
</dbReference>
<feature type="binding site" evidence="6">
    <location>
        <position position="184"/>
    </location>
    <ligand>
        <name>biotin</name>
        <dbReference type="ChEBI" id="CHEBI:57586"/>
    </ligand>
</feature>
<keyword evidence="1 6" id="KW-0436">Ligase</keyword>
<dbReference type="eggNOG" id="COG0340">
    <property type="taxonomic scope" value="Bacteria"/>
</dbReference>
<reference evidence="8 9" key="1">
    <citation type="submission" date="2013-09" db="EMBL/GenBank/DDBJ databases">
        <title>Genome sequencing of Arenimonas metalli.</title>
        <authorList>
            <person name="Chen F."/>
            <person name="Wang G."/>
        </authorList>
    </citation>
    <scope>NUCLEOTIDE SEQUENCE [LARGE SCALE GENOMIC DNA]</scope>
    <source>
        <strain evidence="8 9">CF5-1</strain>
    </source>
</reference>
<dbReference type="InterPro" id="IPR013196">
    <property type="entry name" value="HTH_11"/>
</dbReference>
<evidence type="ECO:0000313" key="9">
    <source>
        <dbReference type="Proteomes" id="UP000029393"/>
    </source>
</evidence>
<dbReference type="InterPro" id="IPR008988">
    <property type="entry name" value="Transcriptional_repressor_C"/>
</dbReference>
<dbReference type="Pfam" id="PF08279">
    <property type="entry name" value="HTH_11"/>
    <property type="match status" value="1"/>
</dbReference>
<dbReference type="STRING" id="1384056.N787_03755"/>
<feature type="binding site" evidence="6">
    <location>
        <begin position="117"/>
        <end position="119"/>
    </location>
    <ligand>
        <name>biotin</name>
        <dbReference type="ChEBI" id="CHEBI:57586"/>
    </ligand>
</feature>
<dbReference type="InterPro" id="IPR019885">
    <property type="entry name" value="Tscrpt_reg_HTH_AsnC-type_CS"/>
</dbReference>
<name>A0A091ASC5_9GAMM</name>
<dbReference type="EC" id="6.3.4.15" evidence="6"/>
<proteinExistence type="inferred from homology"/>
<keyword evidence="4 6" id="KW-0092">Biotin</keyword>
<protein>
    <recommendedName>
        <fullName evidence="6">Bifunctional ligase/repressor BirA</fullName>
    </recommendedName>
    <alternativeName>
        <fullName evidence="6">Biotin operon repressor</fullName>
    </alternativeName>
    <alternativeName>
        <fullName evidence="6">Biotin--[acetyl-CoA-carboxylase] ligase</fullName>
        <ecNumber evidence="6">6.3.4.15</ecNumber>
    </alternativeName>
    <alternativeName>
        <fullName evidence="6">Biotin--protein ligase</fullName>
    </alternativeName>
    <alternativeName>
        <fullName evidence="6">Biotin-[acetyl-CoA carboxylase] synthetase</fullName>
    </alternativeName>
</protein>
<dbReference type="InterPro" id="IPR036390">
    <property type="entry name" value="WH_DNA-bd_sf"/>
</dbReference>
<feature type="domain" description="BPL/LPL catalytic" evidence="7">
    <location>
        <begin position="78"/>
        <end position="256"/>
    </location>
</feature>
<dbReference type="InterPro" id="IPR004408">
    <property type="entry name" value="Biotin_CoA_COase_ligase"/>
</dbReference>
<sequence length="321" mass="33614">MTDRALLARLCDGPASGAALSRELGITRSAVWKRIEALRAAGVGIDAQAGQGYTLARPVQLLDAARLSEALAPAARAELAGLEVLFDTDSTNAVALREPVPSRGCGVWFAERQSAGRGRRGRAWASPLAAHVYLSVSRRFEGGVAALQGLSLAVGVAAAEALHSLGYRDVGLKWPNDLLVGDRKLGGILVEIGGDAGGPLRVVVGLGLNVAMPPDAARAIDQPWCDLAGLSGHAPDRHAVCVALLDHLLPMLANFEREGLAPWLEAWDRHDLLAGRAVRVVEGERVYEGVAAGIAADGALRLRIADGERRCHAGEASLRAA</sequence>
<evidence type="ECO:0000256" key="5">
    <source>
        <dbReference type="ARBA" id="ARBA00047846"/>
    </source>
</evidence>
<keyword evidence="6" id="KW-0804">Transcription</keyword>
<comment type="function">
    <text evidence="6">Acts both as a biotin--[acetyl-CoA-carboxylase] ligase and a biotin-operon repressor. In the presence of ATP, BirA activates biotin to form the BirA-biotinyl-5'-adenylate (BirA-bio-5'-AMP or holoBirA) complex. HoloBirA can either transfer the biotinyl moiety to the biotin carboxyl carrier protein (BCCP) subunit of acetyl-CoA carboxylase, or bind to the biotin operator site and inhibit transcription of the operon.</text>
</comment>
<dbReference type="GO" id="GO:0005737">
    <property type="term" value="C:cytoplasm"/>
    <property type="evidence" value="ECO:0007669"/>
    <property type="project" value="TreeGrafter"/>
</dbReference>
<feature type="binding site" evidence="6">
    <location>
        <position position="113"/>
    </location>
    <ligand>
        <name>biotin</name>
        <dbReference type="ChEBI" id="CHEBI:57586"/>
    </ligand>
</feature>
<evidence type="ECO:0000256" key="3">
    <source>
        <dbReference type="ARBA" id="ARBA00022840"/>
    </source>
</evidence>
<gene>
    <name evidence="6" type="primary">birA</name>
    <name evidence="8" type="ORF">N787_03755</name>
</gene>
<evidence type="ECO:0000256" key="1">
    <source>
        <dbReference type="ARBA" id="ARBA00022598"/>
    </source>
</evidence>
<comment type="caution">
    <text evidence="8">The sequence shown here is derived from an EMBL/GenBank/DDBJ whole genome shotgun (WGS) entry which is preliminary data.</text>
</comment>
<dbReference type="CDD" id="cd16442">
    <property type="entry name" value="BPL"/>
    <property type="match status" value="1"/>
</dbReference>
<keyword evidence="6" id="KW-0678">Repressor</keyword>
<dbReference type="Pfam" id="PF02237">
    <property type="entry name" value="BPL_C"/>
    <property type="match status" value="1"/>
</dbReference>
<keyword evidence="6" id="KW-0238">DNA-binding</keyword>
<dbReference type="SUPFAM" id="SSF46785">
    <property type="entry name" value="Winged helix' DNA-binding domain"/>
    <property type="match status" value="1"/>
</dbReference>
<dbReference type="PROSITE" id="PS51733">
    <property type="entry name" value="BPL_LPL_CATALYTIC"/>
    <property type="match status" value="1"/>
</dbReference>
<dbReference type="Gene3D" id="1.10.10.10">
    <property type="entry name" value="Winged helix-like DNA-binding domain superfamily/Winged helix DNA-binding domain"/>
    <property type="match status" value="1"/>
</dbReference>
<evidence type="ECO:0000256" key="6">
    <source>
        <dbReference type="HAMAP-Rule" id="MF_00978"/>
    </source>
</evidence>
<dbReference type="AlphaFoldDB" id="A0A091ASC5"/>
<evidence type="ECO:0000256" key="4">
    <source>
        <dbReference type="ARBA" id="ARBA00023267"/>
    </source>
</evidence>
<dbReference type="OrthoDB" id="9807064at2"/>
<keyword evidence="3 6" id="KW-0067">ATP-binding</keyword>
<comment type="similarity">
    <text evidence="6">Belongs to the biotin--protein ligase family.</text>
</comment>
<dbReference type="GO" id="GO:0004077">
    <property type="term" value="F:biotin--[biotin carboxyl-carrier protein] ligase activity"/>
    <property type="evidence" value="ECO:0007669"/>
    <property type="project" value="UniProtKB-UniRule"/>
</dbReference>
<dbReference type="CDD" id="cd00090">
    <property type="entry name" value="HTH_ARSR"/>
    <property type="match status" value="1"/>
</dbReference>
<evidence type="ECO:0000259" key="7">
    <source>
        <dbReference type="PROSITE" id="PS51733"/>
    </source>
</evidence>
<keyword evidence="6" id="KW-0805">Transcription regulation</keyword>
<accession>A0A091ASC5</accession>
<feature type="binding site" evidence="6">
    <location>
        <begin position="90"/>
        <end position="92"/>
    </location>
    <ligand>
        <name>biotin</name>
        <dbReference type="ChEBI" id="CHEBI:57586"/>
    </ligand>
</feature>
<evidence type="ECO:0000313" key="8">
    <source>
        <dbReference type="EMBL" id="KFN41889.1"/>
    </source>
</evidence>
<dbReference type="Pfam" id="PF03099">
    <property type="entry name" value="BPL_LplA_LipB"/>
    <property type="match status" value="1"/>
</dbReference>
<dbReference type="InterPro" id="IPR036388">
    <property type="entry name" value="WH-like_DNA-bd_sf"/>
</dbReference>
<dbReference type="eggNOG" id="COG1654">
    <property type="taxonomic scope" value="Bacteria"/>
</dbReference>
<dbReference type="PANTHER" id="PTHR12835:SF5">
    <property type="entry name" value="BIOTIN--PROTEIN LIGASE"/>
    <property type="match status" value="1"/>
</dbReference>